<feature type="domain" description="HTH marR-type" evidence="3">
    <location>
        <begin position="29"/>
        <end position="73"/>
    </location>
</feature>
<dbReference type="SUPFAM" id="SSF53067">
    <property type="entry name" value="Actin-like ATPase domain"/>
    <property type="match status" value="1"/>
</dbReference>
<dbReference type="InterPro" id="IPR000600">
    <property type="entry name" value="ROK"/>
</dbReference>
<dbReference type="EMBL" id="BONR01000003">
    <property type="protein sequence ID" value="GIG54977.1"/>
    <property type="molecule type" value="Genomic_DNA"/>
</dbReference>
<evidence type="ECO:0000256" key="1">
    <source>
        <dbReference type="ARBA" id="ARBA00006479"/>
    </source>
</evidence>
<dbReference type="SUPFAM" id="SSF46785">
    <property type="entry name" value="Winged helix' DNA-binding domain"/>
    <property type="match status" value="1"/>
</dbReference>
<reference evidence="4" key="1">
    <citation type="submission" date="2021-01" db="EMBL/GenBank/DDBJ databases">
        <title>Whole genome shotgun sequence of Demequina activiva NBRC 110675.</title>
        <authorList>
            <person name="Komaki H."/>
            <person name="Tamura T."/>
        </authorList>
    </citation>
    <scope>NUCLEOTIDE SEQUENCE</scope>
    <source>
        <strain evidence="4">NBRC 110675</strain>
    </source>
</reference>
<keyword evidence="5" id="KW-1185">Reference proteome</keyword>
<dbReference type="InterPro" id="IPR036388">
    <property type="entry name" value="WH-like_DNA-bd_sf"/>
</dbReference>
<dbReference type="InterPro" id="IPR000835">
    <property type="entry name" value="HTH_MarR-typ"/>
</dbReference>
<dbReference type="Gene3D" id="3.30.420.40">
    <property type="match status" value="2"/>
</dbReference>
<dbReference type="RefSeq" id="WP_203656013.1">
    <property type="nucleotide sequence ID" value="NZ_BONR01000003.1"/>
</dbReference>
<dbReference type="InterPro" id="IPR036390">
    <property type="entry name" value="WH_DNA-bd_sf"/>
</dbReference>
<dbReference type="AlphaFoldDB" id="A0A919Q4C7"/>
<organism evidence="4 5">
    <name type="scientific">Demequina activiva</name>
    <dbReference type="NCBI Taxonomy" id="1582364"/>
    <lineage>
        <taxon>Bacteria</taxon>
        <taxon>Bacillati</taxon>
        <taxon>Actinomycetota</taxon>
        <taxon>Actinomycetes</taxon>
        <taxon>Micrococcales</taxon>
        <taxon>Demequinaceae</taxon>
        <taxon>Demequina</taxon>
    </lineage>
</organism>
<keyword evidence="4" id="KW-0418">Kinase</keyword>
<dbReference type="Gene3D" id="1.10.10.10">
    <property type="entry name" value="Winged helix-like DNA-binding domain superfamily/Winged helix DNA-binding domain"/>
    <property type="match status" value="1"/>
</dbReference>
<accession>A0A919Q4C7</accession>
<feature type="region of interest" description="Disordered" evidence="2">
    <location>
        <begin position="1"/>
        <end position="20"/>
    </location>
</feature>
<sequence>MVEHTPGRPLAAGRGSRNEATRRHNLSTLLSLVHHRQGVSRADLTRATGLNRSTIGVLVADLVAGGLVRETAPATGAVGRPSPIVVPDPDVVTIAINPDVDAIVVGIVGMGGVVHARERVPMANLPTVEQMVDVVRVHSADMLDGTPWRAVGAGVAIPGLVRVRAGEVARAPHLLWRDEPIAEPLRRALGVPVAVDNDANAGLVAESLFGAGRGRSNLVYLNGSVSGIGGSVLNDGAVLRGSDGFAGELGHTLARSDGEQCHCGRTGCLETEVNLQRLERAAGAAGIDHADVEGSLSRSESAVLGAELDHQVDTLARAMASFVSVFNPEVIVLGGFLSALHALRGDRLAAALEDLAFAPLADNLDVVRAELGDELLMVGAAEIAFGDLLADPLGTG</sequence>
<dbReference type="PANTHER" id="PTHR18964">
    <property type="entry name" value="ROK (REPRESSOR, ORF, KINASE) FAMILY"/>
    <property type="match status" value="1"/>
</dbReference>
<comment type="caution">
    <text evidence="4">The sequence shown here is derived from an EMBL/GenBank/DDBJ whole genome shotgun (WGS) entry which is preliminary data.</text>
</comment>
<dbReference type="Pfam" id="PF00480">
    <property type="entry name" value="ROK"/>
    <property type="match status" value="1"/>
</dbReference>
<evidence type="ECO:0000259" key="3">
    <source>
        <dbReference type="Pfam" id="PF12802"/>
    </source>
</evidence>
<evidence type="ECO:0000313" key="5">
    <source>
        <dbReference type="Proteomes" id="UP000652354"/>
    </source>
</evidence>
<dbReference type="PANTHER" id="PTHR18964:SF149">
    <property type="entry name" value="BIFUNCTIONAL UDP-N-ACETYLGLUCOSAMINE 2-EPIMERASE_N-ACETYLMANNOSAMINE KINASE"/>
    <property type="match status" value="1"/>
</dbReference>
<evidence type="ECO:0000256" key="2">
    <source>
        <dbReference type="SAM" id="MobiDB-lite"/>
    </source>
</evidence>
<proteinExistence type="inferred from homology"/>
<protein>
    <submittedName>
        <fullName evidence="4">Sugar kinase</fullName>
    </submittedName>
</protein>
<dbReference type="InterPro" id="IPR043129">
    <property type="entry name" value="ATPase_NBD"/>
</dbReference>
<dbReference type="Proteomes" id="UP000652354">
    <property type="component" value="Unassembled WGS sequence"/>
</dbReference>
<name>A0A919Q4C7_9MICO</name>
<dbReference type="GO" id="GO:0016301">
    <property type="term" value="F:kinase activity"/>
    <property type="evidence" value="ECO:0007669"/>
    <property type="project" value="UniProtKB-KW"/>
</dbReference>
<dbReference type="Pfam" id="PF12802">
    <property type="entry name" value="MarR_2"/>
    <property type="match status" value="1"/>
</dbReference>
<comment type="similarity">
    <text evidence="1">Belongs to the ROK (NagC/XylR) family.</text>
</comment>
<evidence type="ECO:0000313" key="4">
    <source>
        <dbReference type="EMBL" id="GIG54977.1"/>
    </source>
</evidence>
<keyword evidence="4" id="KW-0808">Transferase</keyword>
<gene>
    <name evidence="4" type="ORF">Dac01nite_17290</name>
</gene>